<evidence type="ECO:0000313" key="2">
    <source>
        <dbReference type="EMBL" id="PIA30899.1"/>
    </source>
</evidence>
<dbReference type="Proteomes" id="UP000230069">
    <property type="component" value="Unassembled WGS sequence"/>
</dbReference>
<reference evidence="2 3" key="1">
    <citation type="submission" date="2017-09" db="EMBL/GenBank/DDBJ databases">
        <title>WGS assembly of Aquilegia coerulea Goldsmith.</title>
        <authorList>
            <person name="Hodges S."/>
            <person name="Kramer E."/>
            <person name="Nordborg M."/>
            <person name="Tomkins J."/>
            <person name="Borevitz J."/>
            <person name="Derieg N."/>
            <person name="Yan J."/>
            <person name="Mihaltcheva S."/>
            <person name="Hayes R.D."/>
            <person name="Rokhsar D."/>
        </authorList>
    </citation>
    <scope>NUCLEOTIDE SEQUENCE [LARGE SCALE GENOMIC DNA]</scope>
    <source>
        <strain evidence="3">cv. Goldsmith</strain>
    </source>
</reference>
<name>A0A2G5CI23_AQUCA</name>
<proteinExistence type="predicted"/>
<keyword evidence="1" id="KW-0812">Transmembrane</keyword>
<accession>A0A2G5CI23</accession>
<evidence type="ECO:0000256" key="1">
    <source>
        <dbReference type="SAM" id="Phobius"/>
    </source>
</evidence>
<evidence type="ECO:0000313" key="3">
    <source>
        <dbReference type="Proteomes" id="UP000230069"/>
    </source>
</evidence>
<dbReference type="EMBL" id="KZ305070">
    <property type="protein sequence ID" value="PIA30899.1"/>
    <property type="molecule type" value="Genomic_DNA"/>
</dbReference>
<keyword evidence="3" id="KW-1185">Reference proteome</keyword>
<protein>
    <submittedName>
        <fullName evidence="2">Uncharacterized protein</fullName>
    </submittedName>
</protein>
<dbReference type="AlphaFoldDB" id="A0A2G5CI23"/>
<gene>
    <name evidence="2" type="ORF">AQUCO_05300025v1</name>
</gene>
<organism evidence="2 3">
    <name type="scientific">Aquilegia coerulea</name>
    <name type="common">Rocky mountain columbine</name>
    <dbReference type="NCBI Taxonomy" id="218851"/>
    <lineage>
        <taxon>Eukaryota</taxon>
        <taxon>Viridiplantae</taxon>
        <taxon>Streptophyta</taxon>
        <taxon>Embryophyta</taxon>
        <taxon>Tracheophyta</taxon>
        <taxon>Spermatophyta</taxon>
        <taxon>Magnoliopsida</taxon>
        <taxon>Ranunculales</taxon>
        <taxon>Ranunculaceae</taxon>
        <taxon>Thalictroideae</taxon>
        <taxon>Aquilegia</taxon>
    </lineage>
</organism>
<feature type="transmembrane region" description="Helical" evidence="1">
    <location>
        <begin position="44"/>
        <end position="67"/>
    </location>
</feature>
<keyword evidence="1" id="KW-0472">Membrane</keyword>
<dbReference type="InParanoid" id="A0A2G5CI23"/>
<sequence>MPRASNLLEPALQRAYLFIHSIPNTTPKFSKLHMHTVTDHRRSCCCYCFLSHLLHFCTFFSLCWLLSTSLQTLKSFPV</sequence>
<keyword evidence="1" id="KW-1133">Transmembrane helix</keyword>